<evidence type="ECO:0000313" key="1">
    <source>
        <dbReference type="EMBL" id="PEN17046.1"/>
    </source>
</evidence>
<keyword evidence="2" id="KW-1185">Reference proteome</keyword>
<dbReference type="AlphaFoldDB" id="A0A2A8D7W5"/>
<dbReference type="EMBL" id="PDEV01000001">
    <property type="protein sequence ID" value="PEN17046.1"/>
    <property type="molecule type" value="Genomic_DNA"/>
</dbReference>
<accession>A0A2A8D7W5</accession>
<organism evidence="1 2">
    <name type="scientific">Rothia dentocariosa</name>
    <dbReference type="NCBI Taxonomy" id="2047"/>
    <lineage>
        <taxon>Bacteria</taxon>
        <taxon>Bacillati</taxon>
        <taxon>Actinomycetota</taxon>
        <taxon>Actinomycetes</taxon>
        <taxon>Micrococcales</taxon>
        <taxon>Micrococcaceae</taxon>
        <taxon>Rothia</taxon>
    </lineage>
</organism>
<gene>
    <name evidence="1" type="ORF">CRM92_03220</name>
</gene>
<comment type="caution">
    <text evidence="1">The sequence shown here is derived from an EMBL/GenBank/DDBJ whole genome shotgun (WGS) entry which is preliminary data.</text>
</comment>
<protein>
    <submittedName>
        <fullName evidence="1">Pilus assembly protein TadE</fullName>
    </submittedName>
</protein>
<sequence length="172" mass="18230">MLHIFSLRNLALCLRTRAEDSENTDHEHERGSAIVEFLGLGVTLLLPIMYGVLTIFSVQASILGAHAASAQVAQYIQELPPETSMSQEQAQRLSALVARDFGVAESDISVSLSCSGSCSARESIRVQVQVNAHLPLIPQGLGASVIPVSSQSVTWGQTEIGSAASSASRETP</sequence>
<name>A0A2A8D7W5_9MICC</name>
<reference evidence="1" key="1">
    <citation type="submission" date="2017-10" db="EMBL/GenBank/DDBJ databases">
        <title>Kefir isolates.</title>
        <authorList>
            <person name="Kim Y."/>
            <person name="Blasche S."/>
        </authorList>
    </citation>
    <scope>NUCLEOTIDE SEQUENCE [LARGE SCALE GENOMIC DNA]</scope>
    <source>
        <strain evidence="1">OG2-2</strain>
    </source>
</reference>
<proteinExistence type="predicted"/>
<evidence type="ECO:0000313" key="2">
    <source>
        <dbReference type="Proteomes" id="UP000219947"/>
    </source>
</evidence>
<dbReference type="Proteomes" id="UP000219947">
    <property type="component" value="Unassembled WGS sequence"/>
</dbReference>